<dbReference type="AlphaFoldDB" id="S4NSP9"/>
<name>S4NSP9_9NEOP</name>
<evidence type="ECO:0000313" key="1">
    <source>
        <dbReference type="EMBL" id="JAA80094.1"/>
    </source>
</evidence>
<accession>S4NSP9</accession>
<organism evidence="1">
    <name type="scientific">Pararge aegeria</name>
    <name type="common">speckled wood butterfly</name>
    <dbReference type="NCBI Taxonomy" id="116150"/>
    <lineage>
        <taxon>Eukaryota</taxon>
        <taxon>Metazoa</taxon>
        <taxon>Ecdysozoa</taxon>
        <taxon>Arthropoda</taxon>
        <taxon>Hexapoda</taxon>
        <taxon>Insecta</taxon>
        <taxon>Pterygota</taxon>
        <taxon>Neoptera</taxon>
        <taxon>Endopterygota</taxon>
        <taxon>Lepidoptera</taxon>
        <taxon>Glossata</taxon>
        <taxon>Ditrysia</taxon>
        <taxon>Papilionoidea</taxon>
        <taxon>Nymphalidae</taxon>
        <taxon>Satyrinae</taxon>
        <taxon>Satyrini</taxon>
        <taxon>Parargina</taxon>
        <taxon>Pararge</taxon>
    </lineage>
</organism>
<reference evidence="1" key="2">
    <citation type="submission" date="2013-05" db="EMBL/GenBank/DDBJ databases">
        <authorList>
            <person name="Carter J.-M."/>
            <person name="Baker S.C."/>
            <person name="Pink R."/>
            <person name="Carter D.R.F."/>
            <person name="Collins A."/>
            <person name="Tomlin J."/>
            <person name="Gibbs M."/>
            <person name="Breuker C.J."/>
        </authorList>
    </citation>
    <scope>NUCLEOTIDE SEQUENCE</scope>
    <source>
        <tissue evidence="1">Ovary</tissue>
    </source>
</reference>
<proteinExistence type="predicted"/>
<protein>
    <submittedName>
        <fullName evidence="1">Uncharacterized protein</fullName>
    </submittedName>
</protein>
<reference evidence="1" key="1">
    <citation type="journal article" date="2013" name="BMC Genomics">
        <title>Unscrambling butterfly oogenesis.</title>
        <authorList>
            <person name="Carter J.M."/>
            <person name="Baker S.C."/>
            <person name="Pink R."/>
            <person name="Carter D.R."/>
            <person name="Collins A."/>
            <person name="Tomlin J."/>
            <person name="Gibbs M."/>
            <person name="Breuker C.J."/>
        </authorList>
    </citation>
    <scope>NUCLEOTIDE SEQUENCE</scope>
    <source>
        <tissue evidence="1">Ovary</tissue>
    </source>
</reference>
<sequence>MSCHVLFEEFPRNGASQFYLASFALDNNAGKTLTSAEVTTGSEHFVDTSTGNANIRTRPITHRVDTMLT</sequence>
<dbReference type="EMBL" id="GAIX01012466">
    <property type="protein sequence ID" value="JAA80094.1"/>
    <property type="molecule type" value="Transcribed_RNA"/>
</dbReference>